<dbReference type="PANTHER" id="PTHR34992">
    <property type="entry name" value="HYPHAL ANASTAMOSIS-7 PROTEIN"/>
    <property type="match status" value="1"/>
</dbReference>
<evidence type="ECO:0000256" key="2">
    <source>
        <dbReference type="ARBA" id="ARBA00022475"/>
    </source>
</evidence>
<name>M7TD57_EUTLA</name>
<sequence>MFSAIPILLVGSIQLVSAHFSITYPWWRADSISPSNKSYNQFTWPCAGVPINNENRTEWPLTGGAVSVDLHHPWTYLFINLGLGDGEQEVTNFNISFTPYILNVTGKGDFCLPELTIPEDMRIEGQNATLQVVANGASGESFYNCADIVLRANVSAHTCANASEIHAGVIGTTPQCEAPEDEPEIPGSAAGMTAISFTLTILIGLAAAFAISLGM</sequence>
<evidence type="ECO:0000256" key="1">
    <source>
        <dbReference type="ARBA" id="ARBA00004609"/>
    </source>
</evidence>
<feature type="transmembrane region" description="Helical" evidence="8">
    <location>
        <begin position="189"/>
        <end position="213"/>
    </location>
</feature>
<proteinExistence type="predicted"/>
<keyword evidence="5 8" id="KW-0472">Membrane</keyword>
<evidence type="ECO:0000256" key="4">
    <source>
        <dbReference type="ARBA" id="ARBA00022729"/>
    </source>
</evidence>
<evidence type="ECO:0000313" key="11">
    <source>
        <dbReference type="EMBL" id="EMR64600.1"/>
    </source>
</evidence>
<dbReference type="KEGG" id="ela:UCREL1_8426"/>
<evidence type="ECO:0000256" key="8">
    <source>
        <dbReference type="SAM" id="Phobius"/>
    </source>
</evidence>
<dbReference type="InterPro" id="IPR046936">
    <property type="entry name" value="BIM1-like"/>
</dbReference>
<keyword evidence="3" id="KW-0336">GPI-anchor</keyword>
<keyword evidence="4 9" id="KW-0732">Signal</keyword>
<dbReference type="eggNOG" id="ENOG502S92W">
    <property type="taxonomic scope" value="Eukaryota"/>
</dbReference>
<dbReference type="OrthoDB" id="5333578at2759"/>
<dbReference type="GO" id="GO:0005886">
    <property type="term" value="C:plasma membrane"/>
    <property type="evidence" value="ECO:0007669"/>
    <property type="project" value="UniProtKB-SubCell"/>
</dbReference>
<evidence type="ECO:0000256" key="6">
    <source>
        <dbReference type="ARBA" id="ARBA00023180"/>
    </source>
</evidence>
<gene>
    <name evidence="11" type="ORF">UCREL1_8426</name>
</gene>
<keyword evidence="2" id="KW-1003">Cell membrane</keyword>
<keyword evidence="7" id="KW-0449">Lipoprotein</keyword>
<dbReference type="EMBL" id="KB707041">
    <property type="protein sequence ID" value="EMR64600.1"/>
    <property type="molecule type" value="Genomic_DNA"/>
</dbReference>
<dbReference type="Proteomes" id="UP000012174">
    <property type="component" value="Unassembled WGS sequence"/>
</dbReference>
<evidence type="ECO:0000256" key="7">
    <source>
        <dbReference type="ARBA" id="ARBA00023288"/>
    </source>
</evidence>
<evidence type="ECO:0000256" key="5">
    <source>
        <dbReference type="ARBA" id="ARBA00023136"/>
    </source>
</evidence>
<protein>
    <submittedName>
        <fullName evidence="11">Putative expression library immunization antigen 1 protein</fullName>
    </submittedName>
</protein>
<dbReference type="InterPro" id="IPR046530">
    <property type="entry name" value="BIM1-like_dom"/>
</dbReference>
<keyword evidence="8" id="KW-1133">Transmembrane helix</keyword>
<dbReference type="HOGENOM" id="CLU_070647_2_1_1"/>
<keyword evidence="12" id="KW-1185">Reference proteome</keyword>
<reference evidence="12" key="1">
    <citation type="journal article" date="2013" name="Genome Announc.">
        <title>Draft genome sequence of the grapevine dieback fungus Eutypa lata UCR-EL1.</title>
        <authorList>
            <person name="Blanco-Ulate B."/>
            <person name="Rolshausen P.E."/>
            <person name="Cantu D."/>
        </authorList>
    </citation>
    <scope>NUCLEOTIDE SEQUENCE [LARGE SCALE GENOMIC DNA]</scope>
    <source>
        <strain evidence="12">UCR-EL1</strain>
    </source>
</reference>
<comment type="subcellular location">
    <subcellularLocation>
        <location evidence="1">Cell membrane</location>
        <topology evidence="1">Lipid-anchor</topology>
        <topology evidence="1">GPI-anchor</topology>
    </subcellularLocation>
</comment>
<dbReference type="GO" id="GO:0098552">
    <property type="term" value="C:side of membrane"/>
    <property type="evidence" value="ECO:0007669"/>
    <property type="project" value="UniProtKB-KW"/>
</dbReference>
<dbReference type="Pfam" id="PF20238">
    <property type="entry name" value="BIM1-like_dom"/>
    <property type="match status" value="1"/>
</dbReference>
<feature type="chain" id="PRO_5004085490" evidence="9">
    <location>
        <begin position="19"/>
        <end position="215"/>
    </location>
</feature>
<feature type="signal peptide" evidence="9">
    <location>
        <begin position="1"/>
        <end position="18"/>
    </location>
</feature>
<dbReference type="PANTHER" id="PTHR34992:SF2">
    <property type="entry name" value="COPPER ACQUISITION FACTOR BIM1-LIKE DOMAIN-CONTAINING PROTEIN"/>
    <property type="match status" value="1"/>
</dbReference>
<evidence type="ECO:0000313" key="12">
    <source>
        <dbReference type="Proteomes" id="UP000012174"/>
    </source>
</evidence>
<evidence type="ECO:0000256" key="3">
    <source>
        <dbReference type="ARBA" id="ARBA00022622"/>
    </source>
</evidence>
<organism evidence="11 12">
    <name type="scientific">Eutypa lata (strain UCR-EL1)</name>
    <name type="common">Grapevine dieback disease fungus</name>
    <name type="synonym">Eutypa armeniacae</name>
    <dbReference type="NCBI Taxonomy" id="1287681"/>
    <lineage>
        <taxon>Eukaryota</taxon>
        <taxon>Fungi</taxon>
        <taxon>Dikarya</taxon>
        <taxon>Ascomycota</taxon>
        <taxon>Pezizomycotina</taxon>
        <taxon>Sordariomycetes</taxon>
        <taxon>Xylariomycetidae</taxon>
        <taxon>Xylariales</taxon>
        <taxon>Diatrypaceae</taxon>
        <taxon>Eutypa</taxon>
    </lineage>
</organism>
<dbReference type="CDD" id="cd21176">
    <property type="entry name" value="LPMO_auxiliary-like"/>
    <property type="match status" value="1"/>
</dbReference>
<dbReference type="AlphaFoldDB" id="M7TD57"/>
<evidence type="ECO:0000256" key="9">
    <source>
        <dbReference type="SAM" id="SignalP"/>
    </source>
</evidence>
<feature type="domain" description="Copper acquisition factor BIM1-like" evidence="10">
    <location>
        <begin position="17"/>
        <end position="163"/>
    </location>
</feature>
<keyword evidence="6" id="KW-0325">Glycoprotein</keyword>
<keyword evidence="8" id="KW-0812">Transmembrane</keyword>
<accession>M7TD57</accession>
<evidence type="ECO:0000259" key="10">
    <source>
        <dbReference type="Pfam" id="PF20238"/>
    </source>
</evidence>
<dbReference type="OMA" id="YPCAGVP"/>